<feature type="transmembrane region" description="Helical" evidence="5">
    <location>
        <begin position="212"/>
        <end position="230"/>
    </location>
</feature>
<dbReference type="Pfam" id="PF04932">
    <property type="entry name" value="Wzy_C"/>
    <property type="match status" value="1"/>
</dbReference>
<dbReference type="PANTHER" id="PTHR37422">
    <property type="entry name" value="TEICHURONIC ACID BIOSYNTHESIS PROTEIN TUAE"/>
    <property type="match status" value="1"/>
</dbReference>
<keyword evidence="2 5" id="KW-0812">Transmembrane</keyword>
<dbReference type="Proteomes" id="UP001549110">
    <property type="component" value="Unassembled WGS sequence"/>
</dbReference>
<feature type="transmembrane region" description="Helical" evidence="5">
    <location>
        <begin position="349"/>
        <end position="366"/>
    </location>
</feature>
<feature type="transmembrane region" description="Helical" evidence="5">
    <location>
        <begin position="164"/>
        <end position="181"/>
    </location>
</feature>
<organism evidence="7 8">
    <name type="scientific">Phenylobacterium koreense</name>
    <dbReference type="NCBI Taxonomy" id="266125"/>
    <lineage>
        <taxon>Bacteria</taxon>
        <taxon>Pseudomonadati</taxon>
        <taxon>Pseudomonadota</taxon>
        <taxon>Alphaproteobacteria</taxon>
        <taxon>Caulobacterales</taxon>
        <taxon>Caulobacteraceae</taxon>
        <taxon>Phenylobacterium</taxon>
    </lineage>
</organism>
<evidence type="ECO:0000256" key="4">
    <source>
        <dbReference type="ARBA" id="ARBA00023136"/>
    </source>
</evidence>
<feature type="transmembrane region" description="Helical" evidence="5">
    <location>
        <begin position="60"/>
        <end position="79"/>
    </location>
</feature>
<comment type="caution">
    <text evidence="7">The sequence shown here is derived from an EMBL/GenBank/DDBJ whole genome shotgun (WGS) entry which is preliminary data.</text>
</comment>
<evidence type="ECO:0000259" key="6">
    <source>
        <dbReference type="Pfam" id="PF04932"/>
    </source>
</evidence>
<evidence type="ECO:0000256" key="3">
    <source>
        <dbReference type="ARBA" id="ARBA00022989"/>
    </source>
</evidence>
<name>A0ABV2EF67_9CAUL</name>
<evidence type="ECO:0000313" key="7">
    <source>
        <dbReference type="EMBL" id="MET3525041.1"/>
    </source>
</evidence>
<evidence type="ECO:0000313" key="8">
    <source>
        <dbReference type="Proteomes" id="UP001549110"/>
    </source>
</evidence>
<evidence type="ECO:0000256" key="2">
    <source>
        <dbReference type="ARBA" id="ARBA00022692"/>
    </source>
</evidence>
<feature type="transmembrane region" description="Helical" evidence="5">
    <location>
        <begin position="116"/>
        <end position="144"/>
    </location>
</feature>
<feature type="domain" description="O-antigen ligase-related" evidence="6">
    <location>
        <begin position="201"/>
        <end position="327"/>
    </location>
</feature>
<keyword evidence="4 5" id="KW-0472">Membrane</keyword>
<dbReference type="RefSeq" id="WP_331932804.1">
    <property type="nucleotide sequence ID" value="NZ_JBEPLU010000001.1"/>
</dbReference>
<feature type="transmembrane region" description="Helical" evidence="5">
    <location>
        <begin position="85"/>
        <end position="104"/>
    </location>
</feature>
<keyword evidence="7" id="KW-0436">Ligase</keyword>
<evidence type="ECO:0000256" key="5">
    <source>
        <dbReference type="SAM" id="Phobius"/>
    </source>
</evidence>
<evidence type="ECO:0000256" key="1">
    <source>
        <dbReference type="ARBA" id="ARBA00004141"/>
    </source>
</evidence>
<feature type="transmembrane region" description="Helical" evidence="5">
    <location>
        <begin position="235"/>
        <end position="254"/>
    </location>
</feature>
<keyword evidence="3 5" id="KW-1133">Transmembrane helix</keyword>
<reference evidence="7 8" key="1">
    <citation type="submission" date="2024-06" db="EMBL/GenBank/DDBJ databases">
        <title>Genomic Encyclopedia of Type Strains, Phase IV (KMG-IV): sequencing the most valuable type-strain genomes for metagenomic binning, comparative biology and taxonomic classification.</title>
        <authorList>
            <person name="Goeker M."/>
        </authorList>
    </citation>
    <scope>NUCLEOTIDE SEQUENCE [LARGE SCALE GENOMIC DNA]</scope>
    <source>
        <strain evidence="7 8">DSM 17809</strain>
    </source>
</reference>
<dbReference type="PANTHER" id="PTHR37422:SF13">
    <property type="entry name" value="LIPOPOLYSACCHARIDE BIOSYNTHESIS PROTEIN PA4999-RELATED"/>
    <property type="match status" value="1"/>
</dbReference>
<keyword evidence="8" id="KW-1185">Reference proteome</keyword>
<feature type="transmembrane region" description="Helical" evidence="5">
    <location>
        <begin position="7"/>
        <end position="24"/>
    </location>
</feature>
<sequence>MTRAGWAAGWAVWYGWVLCFVFTLAPLLGWLSPLGFTPLAVLGGLLSLRAFQVSEADRPAALAILVLCLWALVSTIWSPFKPTEIGNTTGFKLLAGSLFYWALFRSASAADADVRALALRIFTWGVAAFGLVILIEALTGAAIYKYLREATGDPIRPDLAIRNVAQGGFVLAVLAPAAAVAGWRVGAGLWPAIAIALGIGGASFGLEADAPIIALVLSLLAGWAVCRWPVATPRVLGGAAALLMLAAPWLVLAARSLGWLQALHAAVPLSWQMRLDYWGHAADRILADPLRGWGVDASRTFGPDITLHPHNGALQVWLELGLIGAVAAAVFWAVAIARQSSQRADLGRAAAVGTAMAYLTFASVSFGVWQDWWLALGAVAATACLAVQKQGLSLEDWPARS</sequence>
<accession>A0ABV2EF67</accession>
<comment type="subcellular location">
    <subcellularLocation>
        <location evidence="1">Membrane</location>
        <topology evidence="1">Multi-pass membrane protein</topology>
    </subcellularLocation>
</comment>
<dbReference type="InterPro" id="IPR007016">
    <property type="entry name" value="O-antigen_ligase-rel_domated"/>
</dbReference>
<proteinExistence type="predicted"/>
<feature type="transmembrane region" description="Helical" evidence="5">
    <location>
        <begin position="188"/>
        <end position="206"/>
    </location>
</feature>
<dbReference type="InterPro" id="IPR051533">
    <property type="entry name" value="WaaL-like"/>
</dbReference>
<dbReference type="GO" id="GO:0016874">
    <property type="term" value="F:ligase activity"/>
    <property type="evidence" value="ECO:0007669"/>
    <property type="project" value="UniProtKB-KW"/>
</dbReference>
<feature type="transmembrane region" description="Helical" evidence="5">
    <location>
        <begin position="316"/>
        <end position="337"/>
    </location>
</feature>
<gene>
    <name evidence="7" type="ORF">ABID41_000136</name>
</gene>
<dbReference type="EMBL" id="JBEPLU010000001">
    <property type="protein sequence ID" value="MET3525041.1"/>
    <property type="molecule type" value="Genomic_DNA"/>
</dbReference>
<protein>
    <submittedName>
        <fullName evidence="7">O-antigen ligase</fullName>
    </submittedName>
</protein>
<feature type="transmembrane region" description="Helical" evidence="5">
    <location>
        <begin position="30"/>
        <end position="48"/>
    </location>
</feature>